<name>A0A8J4LYP4_9CHLO</name>
<evidence type="ECO:0000313" key="1">
    <source>
        <dbReference type="EMBL" id="GIM16276.1"/>
    </source>
</evidence>
<reference evidence="1" key="1">
    <citation type="journal article" date="2021" name="Proc. Natl. Acad. Sci. U.S.A.">
        <title>Three genomes in the algal genus Volvox reveal the fate of a haploid sex-determining region after a transition to homothallism.</title>
        <authorList>
            <person name="Yamamoto K."/>
            <person name="Hamaji T."/>
            <person name="Kawai-Toyooka H."/>
            <person name="Matsuzaki R."/>
            <person name="Takahashi F."/>
            <person name="Nishimura Y."/>
            <person name="Kawachi M."/>
            <person name="Noguchi H."/>
            <person name="Minakuchi Y."/>
            <person name="Umen J.G."/>
            <person name="Toyoda A."/>
            <person name="Nozaki H."/>
        </authorList>
    </citation>
    <scope>NUCLEOTIDE SEQUENCE</scope>
    <source>
        <strain evidence="1">NIES-3785</strain>
    </source>
</reference>
<comment type="caution">
    <text evidence="1">The sequence shown here is derived from an EMBL/GenBank/DDBJ whole genome shotgun (WGS) entry which is preliminary data.</text>
</comment>
<feature type="non-terminal residue" evidence="1">
    <location>
        <position position="1"/>
    </location>
</feature>
<gene>
    <name evidence="1" type="ORF">Vretimale_18935</name>
</gene>
<organism evidence="1 2">
    <name type="scientific">Volvox reticuliferus</name>
    <dbReference type="NCBI Taxonomy" id="1737510"/>
    <lineage>
        <taxon>Eukaryota</taxon>
        <taxon>Viridiplantae</taxon>
        <taxon>Chlorophyta</taxon>
        <taxon>core chlorophytes</taxon>
        <taxon>Chlorophyceae</taxon>
        <taxon>CS clade</taxon>
        <taxon>Chlamydomonadales</taxon>
        <taxon>Volvocaceae</taxon>
        <taxon>Volvox</taxon>
    </lineage>
</organism>
<proteinExistence type="predicted"/>
<sequence>VNVRQGMVVYVFDFCVRLWHKTRSGASGATWVGASGLQVCAAEPLRLRWLAATAGTRFLEGFATVVGRGAGKDWLGHRGWSRWACRSVHRSRPSANISAPYAAAACHATMKFIFILLDSAGGSTTAD</sequence>
<evidence type="ECO:0000313" key="2">
    <source>
        <dbReference type="Proteomes" id="UP000722791"/>
    </source>
</evidence>
<accession>A0A8J4LYP4</accession>
<dbReference type="AlphaFoldDB" id="A0A8J4LYP4"/>
<protein>
    <submittedName>
        <fullName evidence="1">Uncharacterized protein</fullName>
    </submittedName>
</protein>
<dbReference type="Proteomes" id="UP000722791">
    <property type="component" value="Unassembled WGS sequence"/>
</dbReference>
<dbReference type="EMBL" id="BNCQ01000076">
    <property type="protein sequence ID" value="GIM16276.1"/>
    <property type="molecule type" value="Genomic_DNA"/>
</dbReference>